<keyword evidence="1" id="KW-0472">Membrane</keyword>
<accession>A0A562UUW6</accession>
<gene>
    <name evidence="2" type="ORF">JN10_1039</name>
</gene>
<dbReference type="RefSeq" id="WP_144573584.1">
    <property type="nucleotide sequence ID" value="NZ_CP015963.1"/>
</dbReference>
<dbReference type="EMBL" id="VLLK01000001">
    <property type="protein sequence ID" value="TWJ09405.1"/>
    <property type="molecule type" value="Genomic_DNA"/>
</dbReference>
<feature type="transmembrane region" description="Helical" evidence="1">
    <location>
        <begin position="5"/>
        <end position="23"/>
    </location>
</feature>
<sequence length="59" mass="6471">MLLNLVRLAGIAMVLAAIAMSQLASNIPWLLNIGLGLGGLAVFFFWPRKLASQWKTEDE</sequence>
<reference evidence="2 3" key="1">
    <citation type="submission" date="2019-07" db="EMBL/GenBank/DDBJ databases">
        <title>Genomic Encyclopedia of Archaeal and Bacterial Type Strains, Phase II (KMG-II): from individual species to whole genera.</title>
        <authorList>
            <person name="Goeker M."/>
        </authorList>
    </citation>
    <scope>NUCLEOTIDE SEQUENCE [LARGE SCALE GENOMIC DNA]</scope>
    <source>
        <strain evidence="2 3">ATCC BAA-2084</strain>
    </source>
</reference>
<organism evidence="2 3">
    <name type="scientific">Altererythrobacter ishigakiensis</name>
    <dbReference type="NCBI Taxonomy" id="476157"/>
    <lineage>
        <taxon>Bacteria</taxon>
        <taxon>Pseudomonadati</taxon>
        <taxon>Pseudomonadota</taxon>
        <taxon>Alphaproteobacteria</taxon>
        <taxon>Sphingomonadales</taxon>
        <taxon>Erythrobacteraceae</taxon>
        <taxon>Altererythrobacter</taxon>
    </lineage>
</organism>
<dbReference type="AlphaFoldDB" id="A0A562UUW6"/>
<comment type="caution">
    <text evidence="2">The sequence shown here is derived from an EMBL/GenBank/DDBJ whole genome shotgun (WGS) entry which is preliminary data.</text>
</comment>
<dbReference type="Proteomes" id="UP000320547">
    <property type="component" value="Unassembled WGS sequence"/>
</dbReference>
<evidence type="ECO:0000256" key="1">
    <source>
        <dbReference type="SAM" id="Phobius"/>
    </source>
</evidence>
<keyword evidence="1" id="KW-1133">Transmembrane helix</keyword>
<dbReference type="STRING" id="476157.GCA_001663155_02313"/>
<proteinExistence type="predicted"/>
<keyword evidence="3" id="KW-1185">Reference proteome</keyword>
<feature type="transmembrane region" description="Helical" evidence="1">
    <location>
        <begin position="29"/>
        <end position="46"/>
    </location>
</feature>
<evidence type="ECO:0000313" key="3">
    <source>
        <dbReference type="Proteomes" id="UP000320547"/>
    </source>
</evidence>
<keyword evidence="1" id="KW-0812">Transmembrane</keyword>
<protein>
    <submittedName>
        <fullName evidence="2">Uncharacterized protein</fullName>
    </submittedName>
</protein>
<evidence type="ECO:0000313" key="2">
    <source>
        <dbReference type="EMBL" id="TWJ09405.1"/>
    </source>
</evidence>
<name>A0A562UUW6_9SPHN</name>